<protein>
    <submittedName>
        <fullName evidence="2">DUF1345 domain-containing protein</fullName>
    </submittedName>
</protein>
<dbReference type="EMBL" id="CP146369">
    <property type="protein sequence ID" value="WWT55201.1"/>
    <property type="molecule type" value="Genomic_DNA"/>
</dbReference>
<feature type="transmembrane region" description="Helical" evidence="1">
    <location>
        <begin position="203"/>
        <end position="221"/>
    </location>
</feature>
<keyword evidence="1" id="KW-0812">Transmembrane</keyword>
<keyword evidence="1" id="KW-1133">Transmembrane helix</keyword>
<dbReference type="Proteomes" id="UP001363460">
    <property type="component" value="Chromosome"/>
</dbReference>
<feature type="transmembrane region" description="Helical" evidence="1">
    <location>
        <begin position="20"/>
        <end position="42"/>
    </location>
</feature>
<name>A0ABZ2IC68_9CAUL</name>
<keyword evidence="1" id="KW-0472">Membrane</keyword>
<evidence type="ECO:0000313" key="2">
    <source>
        <dbReference type="EMBL" id="WWT55201.1"/>
    </source>
</evidence>
<organism evidence="2 3">
    <name type="scientific">Brevundimonas olei</name>
    <dbReference type="NCBI Taxonomy" id="657642"/>
    <lineage>
        <taxon>Bacteria</taxon>
        <taxon>Pseudomonadati</taxon>
        <taxon>Pseudomonadota</taxon>
        <taxon>Alphaproteobacteria</taxon>
        <taxon>Caulobacterales</taxon>
        <taxon>Caulobacteraceae</taxon>
        <taxon>Brevundimonas</taxon>
    </lineage>
</organism>
<proteinExistence type="predicted"/>
<accession>A0ABZ2IC68</accession>
<gene>
    <name evidence="2" type="ORF">V8J38_01825</name>
</gene>
<keyword evidence="3" id="KW-1185">Reference proteome</keyword>
<feature type="transmembrane region" description="Helical" evidence="1">
    <location>
        <begin position="48"/>
        <end position="66"/>
    </location>
</feature>
<feature type="transmembrane region" description="Helical" evidence="1">
    <location>
        <begin position="87"/>
        <end position="108"/>
    </location>
</feature>
<dbReference type="InterPro" id="IPR009781">
    <property type="entry name" value="DUF1345"/>
</dbReference>
<feature type="transmembrane region" description="Helical" evidence="1">
    <location>
        <begin position="114"/>
        <end position="132"/>
    </location>
</feature>
<dbReference type="Pfam" id="PF07077">
    <property type="entry name" value="DUF1345"/>
    <property type="match status" value="1"/>
</dbReference>
<evidence type="ECO:0000256" key="1">
    <source>
        <dbReference type="SAM" id="Phobius"/>
    </source>
</evidence>
<reference evidence="2 3" key="1">
    <citation type="submission" date="2024-02" db="EMBL/GenBank/DDBJ databases">
        <title>Distribution and functional of Brevundimonas-related endobacteria within Verticillium dahliae.</title>
        <authorList>
            <person name="Zeng H."/>
        </authorList>
    </citation>
    <scope>NUCLEOTIDE SEQUENCE [LARGE SCALE GENOMIC DNA]</scope>
    <source>
        <strain evidence="2 3">TRM 44200</strain>
    </source>
</reference>
<evidence type="ECO:0000313" key="3">
    <source>
        <dbReference type="Proteomes" id="UP001363460"/>
    </source>
</evidence>
<sequence>MERRNHAAMKPVAHLFRLHFALWLGLAVMAAASAVSPVVWGWPMRLAVAWDAGVTAFLLLTFMRLSRARSVAAIRARSAELDQAGGAVLPLSLLAAGASVFVIVFMAASGGKPTATAAVLTVVTIALSWLFVQTIFTLHYAHEFYAPAEAGQGDRQGLMFPGEDDADYWDFLHFALIIGVANQTADVQISSQRLRRIATVHSIVAWLFNTVILALAVNLAVNLL</sequence>
<dbReference type="RefSeq" id="WP_338577668.1">
    <property type="nucleotide sequence ID" value="NZ_CP146369.1"/>
</dbReference>